<name>A0A0H4JC06_9GAMM</name>
<proteinExistence type="predicted"/>
<dbReference type="AlphaFoldDB" id="A0A0H4JC06"/>
<geneLocation type="plasmid" evidence="1">
    <name>pNe-1</name>
</geneLocation>
<evidence type="ECO:0000313" key="1">
    <source>
        <dbReference type="EMBL" id="AKO69709.1"/>
    </source>
</evidence>
<sequence length="126" mass="14616">MDHIITYILFLPLILWSIFQPALYQNATLVEESLQLAIYEGQKEASLQGKYDEEIYKKMRDYLVDTHHYKADQIQIQGTETKTLRGEELSISITVPKPVVSVVDIFNMDDSEPFVVEKTILSEYIE</sequence>
<protein>
    <submittedName>
        <fullName evidence="1">Uncharacterized protein</fullName>
    </submittedName>
</protein>
<organism evidence="1">
    <name type="scientific">Aeromonas sp. Ne-1</name>
    <dbReference type="NCBI Taxonomy" id="1675689"/>
    <lineage>
        <taxon>Bacteria</taxon>
        <taxon>Pseudomonadati</taxon>
        <taxon>Pseudomonadota</taxon>
        <taxon>Gammaproteobacteria</taxon>
        <taxon>Aeromonadales</taxon>
        <taxon>Aeromonadaceae</taxon>
        <taxon>Aeromonas</taxon>
    </lineage>
</organism>
<dbReference type="RefSeq" id="WP_173026425.1">
    <property type="nucleotide sequence ID" value="NZ_KP738729.1"/>
</dbReference>
<reference evidence="1" key="1">
    <citation type="journal article" date="2015" name="Toxicon">
        <title>Production level of tetrodotoxin in Aeromonas is associated with the copy number of a plasmid.</title>
        <authorList>
            <person name="Liu J."/>
            <person name="Wei F."/>
            <person name="Lu Y."/>
            <person name="Ma T."/>
            <person name="Zhao J."/>
            <person name="Gong X."/>
            <person name="Bao B."/>
        </authorList>
    </citation>
    <scope>NUCLEOTIDE SEQUENCE</scope>
    <source>
        <strain evidence="1">Ne-1</strain>
        <plasmid evidence="1">pNe-1</plasmid>
    </source>
</reference>
<keyword evidence="1" id="KW-0614">Plasmid</keyword>
<dbReference type="EMBL" id="KP738729">
    <property type="protein sequence ID" value="AKO69709.1"/>
    <property type="molecule type" value="Genomic_DNA"/>
</dbReference>
<accession>A0A0H4JC06</accession>